<dbReference type="Proteomes" id="UP000593576">
    <property type="component" value="Unassembled WGS sequence"/>
</dbReference>
<proteinExistence type="predicted"/>
<evidence type="ECO:0000256" key="4">
    <source>
        <dbReference type="ARBA" id="ARBA00022989"/>
    </source>
</evidence>
<dbReference type="PANTHER" id="PTHR33491">
    <property type="entry name" value="OSJNBA0016N04.9 PROTEIN"/>
    <property type="match status" value="1"/>
</dbReference>
<protein>
    <recommendedName>
        <fullName evidence="7">Wall-associated receptor kinase galacturonan-binding domain-containing protein</fullName>
    </recommendedName>
</protein>
<organism evidence="8 9">
    <name type="scientific">Gossypium schwendimanii</name>
    <name type="common">Cotton</name>
    <dbReference type="NCBI Taxonomy" id="34291"/>
    <lineage>
        <taxon>Eukaryota</taxon>
        <taxon>Viridiplantae</taxon>
        <taxon>Streptophyta</taxon>
        <taxon>Embryophyta</taxon>
        <taxon>Tracheophyta</taxon>
        <taxon>Spermatophyta</taxon>
        <taxon>Magnoliopsida</taxon>
        <taxon>eudicotyledons</taxon>
        <taxon>Gunneridae</taxon>
        <taxon>Pentapetalae</taxon>
        <taxon>rosids</taxon>
        <taxon>malvids</taxon>
        <taxon>Malvales</taxon>
        <taxon>Malvaceae</taxon>
        <taxon>Malvoideae</taxon>
        <taxon>Gossypium</taxon>
    </lineage>
</organism>
<evidence type="ECO:0000256" key="1">
    <source>
        <dbReference type="ARBA" id="ARBA00004167"/>
    </source>
</evidence>
<feature type="signal peptide" evidence="6">
    <location>
        <begin position="1"/>
        <end position="27"/>
    </location>
</feature>
<evidence type="ECO:0000259" key="7">
    <source>
        <dbReference type="Pfam" id="PF13947"/>
    </source>
</evidence>
<evidence type="ECO:0000256" key="2">
    <source>
        <dbReference type="ARBA" id="ARBA00022692"/>
    </source>
</evidence>
<dbReference type="GO" id="GO:0016020">
    <property type="term" value="C:membrane"/>
    <property type="evidence" value="ECO:0007669"/>
    <property type="project" value="UniProtKB-SubCell"/>
</dbReference>
<comment type="caution">
    <text evidence="8">The sequence shown here is derived from an EMBL/GenBank/DDBJ whole genome shotgun (WGS) entry which is preliminary data.</text>
</comment>
<evidence type="ECO:0000256" key="3">
    <source>
        <dbReference type="ARBA" id="ARBA00022729"/>
    </source>
</evidence>
<keyword evidence="9" id="KW-1185">Reference proteome</keyword>
<feature type="chain" id="PRO_5029787246" description="Wall-associated receptor kinase galacturonan-binding domain-containing protein" evidence="6">
    <location>
        <begin position="28"/>
        <end position="172"/>
    </location>
</feature>
<keyword evidence="2" id="KW-0812">Transmembrane</keyword>
<dbReference type="EMBL" id="JABFAF010000006">
    <property type="protein sequence ID" value="MBA0858467.1"/>
    <property type="molecule type" value="Genomic_DNA"/>
</dbReference>
<evidence type="ECO:0000256" key="5">
    <source>
        <dbReference type="ARBA" id="ARBA00023136"/>
    </source>
</evidence>
<gene>
    <name evidence="8" type="ORF">Goshw_026640</name>
</gene>
<accession>A0A7J9LII1</accession>
<dbReference type="Pfam" id="PF13947">
    <property type="entry name" value="GUB_WAK_bind"/>
    <property type="match status" value="1"/>
</dbReference>
<dbReference type="AlphaFoldDB" id="A0A7J9LII1"/>
<dbReference type="OrthoDB" id="997412at2759"/>
<dbReference type="GO" id="GO:0030247">
    <property type="term" value="F:polysaccharide binding"/>
    <property type="evidence" value="ECO:0007669"/>
    <property type="project" value="InterPro"/>
</dbReference>
<sequence>MEMGFQLALYFILLLLFLFPLCPLLQAAELQEPACGEEVCGNITIRSPFGIRHSCYAKPSFRVTCNETLNGEKPFINVNDIDLEVLGSLLSNSILISNPVTYINCDHINEARVSVNLSGTPFFFSSDMNYFGSVGCENLATILSNETDSLGGCIQPRCDDGASESGCFTEIT</sequence>
<name>A0A7J9LII1_GOSSC</name>
<reference evidence="8 9" key="1">
    <citation type="journal article" date="2019" name="Genome Biol. Evol.">
        <title>Insights into the evolution of the New World diploid cottons (Gossypium, subgenus Houzingenia) based on genome sequencing.</title>
        <authorList>
            <person name="Grover C.E."/>
            <person name="Arick M.A. 2nd"/>
            <person name="Thrash A."/>
            <person name="Conover J.L."/>
            <person name="Sanders W.S."/>
            <person name="Peterson D.G."/>
            <person name="Frelichowski J.E."/>
            <person name="Scheffler J.A."/>
            <person name="Scheffler B.E."/>
            <person name="Wendel J.F."/>
        </authorList>
    </citation>
    <scope>NUCLEOTIDE SEQUENCE [LARGE SCALE GENOMIC DNA]</scope>
    <source>
        <strain evidence="8">1</strain>
        <tissue evidence="8">Leaf</tissue>
    </source>
</reference>
<comment type="subcellular location">
    <subcellularLocation>
        <location evidence="1">Membrane</location>
        <topology evidence="1">Single-pass membrane protein</topology>
    </subcellularLocation>
</comment>
<evidence type="ECO:0000313" key="9">
    <source>
        <dbReference type="Proteomes" id="UP000593576"/>
    </source>
</evidence>
<dbReference type="InterPro" id="IPR025287">
    <property type="entry name" value="WAK_GUB"/>
</dbReference>
<evidence type="ECO:0000313" key="8">
    <source>
        <dbReference type="EMBL" id="MBA0858467.1"/>
    </source>
</evidence>
<feature type="domain" description="Wall-associated receptor kinase galacturonan-binding" evidence="7">
    <location>
        <begin position="35"/>
        <end position="86"/>
    </location>
</feature>
<keyword evidence="3 6" id="KW-0732">Signal</keyword>
<keyword evidence="5" id="KW-0472">Membrane</keyword>
<keyword evidence="4" id="KW-1133">Transmembrane helix</keyword>
<evidence type="ECO:0000256" key="6">
    <source>
        <dbReference type="SAM" id="SignalP"/>
    </source>
</evidence>